<evidence type="ECO:0000313" key="1">
    <source>
        <dbReference type="EMBL" id="KGC11183.1"/>
    </source>
</evidence>
<dbReference type="AlphaFoldDB" id="A0AAW3ETP1"/>
<accession>A0AAW3ETP1</accession>
<comment type="caution">
    <text evidence="1">The sequence shown here is derived from an EMBL/GenBank/DDBJ whole genome shotgun (WGS) entry which is preliminary data.</text>
</comment>
<evidence type="ECO:0000313" key="2">
    <source>
        <dbReference type="Proteomes" id="UP000029590"/>
    </source>
</evidence>
<sequence>MSDGRHVGTPAIGFGMEKAFDIDGATVGIDRFTVVIVQDDVAPRDSRRRHRTGKQKKSVAFGMSDADMPKAIDYALIGQNVIGGNQQIDSFVYAHTHECLLCTFETSPSSPLVDQIQAGTEAGSSPQPMSVACWSCP</sequence>
<organism evidence="1 2">
    <name type="scientific">Burkholderia gladioli</name>
    <name type="common">Pseudomonas marginata</name>
    <name type="synonym">Phytomonas marginata</name>
    <dbReference type="NCBI Taxonomy" id="28095"/>
    <lineage>
        <taxon>Bacteria</taxon>
        <taxon>Pseudomonadati</taxon>
        <taxon>Pseudomonadota</taxon>
        <taxon>Betaproteobacteria</taxon>
        <taxon>Burkholderiales</taxon>
        <taxon>Burkholderiaceae</taxon>
        <taxon>Burkholderia</taxon>
    </lineage>
</organism>
<gene>
    <name evidence="1" type="ORF">DM48_7439</name>
</gene>
<dbReference type="Proteomes" id="UP000029590">
    <property type="component" value="Unassembled WGS sequence"/>
</dbReference>
<name>A0AAW3ETP1_BURGA</name>
<reference evidence="1 2" key="1">
    <citation type="submission" date="2014-04" db="EMBL/GenBank/DDBJ databases">
        <authorList>
            <person name="Bishop-Lilly K.A."/>
            <person name="Broomall S.M."/>
            <person name="Chain P.S."/>
            <person name="Chertkov O."/>
            <person name="Coyne S.R."/>
            <person name="Daligault H.E."/>
            <person name="Davenport K.W."/>
            <person name="Erkkila T."/>
            <person name="Frey K.G."/>
            <person name="Gibbons H.S."/>
            <person name="Gu W."/>
            <person name="Jaissle J."/>
            <person name="Johnson S.L."/>
            <person name="Koroleva G.I."/>
            <person name="Ladner J.T."/>
            <person name="Lo C.-C."/>
            <person name="Minogue T.D."/>
            <person name="Munk C."/>
            <person name="Palacios G.F."/>
            <person name="Redden C.L."/>
            <person name="Rosenzweig C.N."/>
            <person name="Scholz M.B."/>
            <person name="Teshima H."/>
            <person name="Xu Y."/>
        </authorList>
    </citation>
    <scope>NUCLEOTIDE SEQUENCE [LARGE SCALE GENOMIC DNA]</scope>
    <source>
        <strain evidence="2">gladioli</strain>
    </source>
</reference>
<proteinExistence type="predicted"/>
<protein>
    <submittedName>
        <fullName evidence="1">Uncharacterized protein</fullName>
    </submittedName>
</protein>
<dbReference type="EMBL" id="JPGG01000017">
    <property type="protein sequence ID" value="KGC11183.1"/>
    <property type="molecule type" value="Genomic_DNA"/>
</dbReference>